<name>A0AAV9UM92_9PEZI</name>
<evidence type="ECO:0000259" key="1">
    <source>
        <dbReference type="Pfam" id="PF13391"/>
    </source>
</evidence>
<protein>
    <recommendedName>
        <fullName evidence="1">HNH nuclease domain-containing protein</fullName>
    </recommendedName>
</protein>
<dbReference type="EMBL" id="JAVHNQ010000006">
    <property type="protein sequence ID" value="KAK6343963.1"/>
    <property type="molecule type" value="Genomic_DNA"/>
</dbReference>
<dbReference type="Pfam" id="PF13391">
    <property type="entry name" value="HNH_2"/>
    <property type="match status" value="1"/>
</dbReference>
<gene>
    <name evidence="2" type="ORF">TWF696_007615</name>
</gene>
<dbReference type="AlphaFoldDB" id="A0AAV9UM92"/>
<evidence type="ECO:0000313" key="2">
    <source>
        <dbReference type="EMBL" id="KAK6343963.1"/>
    </source>
</evidence>
<evidence type="ECO:0000313" key="3">
    <source>
        <dbReference type="Proteomes" id="UP001375240"/>
    </source>
</evidence>
<proteinExistence type="predicted"/>
<feature type="domain" description="HNH nuclease" evidence="1">
    <location>
        <begin position="152"/>
        <end position="237"/>
    </location>
</feature>
<accession>A0AAV9UM92</accession>
<sequence>MAATRRRHIQSLHHLSTAGNITRAVQLCTHRQRRKDNLAIEILLTVLSEELESLEGIKEYSELLALAGSFQDEATGLEISDVIKRLESLGDYFYDNLIRPYMRTSRQTQPSYLNVDTQTAQGQSFPTLEDAVLNRDRRRCIITKLREWSDLDSLSREEEHNEIGFASCEAAHIFPHALNDPVNEDTGLSDAKALFWALANMFDSRLADALRGDNINLPNNGLTLTHDCRIKFGSLKFWLTAIPGAEHSYKIGFSTRRYVFRPGEILSDIVFFQSEDKRSLPDPRYLAFHRALALAVRASGTRGESLQRHDVQCLSEDGADARFLNLALREA</sequence>
<reference evidence="2 3" key="1">
    <citation type="submission" date="2019-10" db="EMBL/GenBank/DDBJ databases">
        <authorList>
            <person name="Palmer J.M."/>
        </authorList>
    </citation>
    <scope>NUCLEOTIDE SEQUENCE [LARGE SCALE GENOMIC DNA]</scope>
    <source>
        <strain evidence="2 3">TWF696</strain>
    </source>
</reference>
<comment type="caution">
    <text evidence="2">The sequence shown here is derived from an EMBL/GenBank/DDBJ whole genome shotgun (WGS) entry which is preliminary data.</text>
</comment>
<dbReference type="Proteomes" id="UP001375240">
    <property type="component" value="Unassembled WGS sequence"/>
</dbReference>
<keyword evidence="3" id="KW-1185">Reference proteome</keyword>
<organism evidence="2 3">
    <name type="scientific">Orbilia brochopaga</name>
    <dbReference type="NCBI Taxonomy" id="3140254"/>
    <lineage>
        <taxon>Eukaryota</taxon>
        <taxon>Fungi</taxon>
        <taxon>Dikarya</taxon>
        <taxon>Ascomycota</taxon>
        <taxon>Pezizomycotina</taxon>
        <taxon>Orbiliomycetes</taxon>
        <taxon>Orbiliales</taxon>
        <taxon>Orbiliaceae</taxon>
        <taxon>Orbilia</taxon>
    </lineage>
</organism>
<dbReference type="InterPro" id="IPR003615">
    <property type="entry name" value="HNH_nuc"/>
</dbReference>